<name>A0A6J5L6C5_9CAUD</name>
<sequence length="96" mass="11180">MLKHNEVNPLAVFGLRELSHQPPHFTPVEFDLKTADKVILDWIWSNLTGRFWFGDYYSKDDNNHVVLQKCASFEIPGEASMFALILDQINRPGDFW</sequence>
<gene>
    <name evidence="1" type="ORF">UFOVP112_78</name>
</gene>
<reference evidence="1" key="1">
    <citation type="submission" date="2020-04" db="EMBL/GenBank/DDBJ databases">
        <authorList>
            <person name="Chiriac C."/>
            <person name="Salcher M."/>
            <person name="Ghai R."/>
            <person name="Kavagutti S V."/>
        </authorList>
    </citation>
    <scope>NUCLEOTIDE SEQUENCE</scope>
</reference>
<protein>
    <submittedName>
        <fullName evidence="1">Uncharacterized protein</fullName>
    </submittedName>
</protein>
<dbReference type="EMBL" id="LR796233">
    <property type="protein sequence ID" value="CAB4128796.1"/>
    <property type="molecule type" value="Genomic_DNA"/>
</dbReference>
<evidence type="ECO:0000313" key="1">
    <source>
        <dbReference type="EMBL" id="CAB4128796.1"/>
    </source>
</evidence>
<proteinExistence type="predicted"/>
<accession>A0A6J5L6C5</accession>
<organism evidence="1">
    <name type="scientific">uncultured Caudovirales phage</name>
    <dbReference type="NCBI Taxonomy" id="2100421"/>
    <lineage>
        <taxon>Viruses</taxon>
        <taxon>Duplodnaviria</taxon>
        <taxon>Heunggongvirae</taxon>
        <taxon>Uroviricota</taxon>
        <taxon>Caudoviricetes</taxon>
        <taxon>Peduoviridae</taxon>
        <taxon>Maltschvirus</taxon>
        <taxon>Maltschvirus maltsch</taxon>
    </lineage>
</organism>